<dbReference type="WBParaSite" id="PgB13_g021_t01">
    <property type="protein sequence ID" value="PgB13_g021_t01"/>
    <property type="gene ID" value="PgB13_g021"/>
</dbReference>
<evidence type="ECO:0000313" key="3">
    <source>
        <dbReference type="WBParaSite" id="PgB13_g021_t01"/>
    </source>
</evidence>
<dbReference type="Proteomes" id="UP000887569">
    <property type="component" value="Unplaced"/>
</dbReference>
<evidence type="ECO:0000256" key="1">
    <source>
        <dbReference type="SAM" id="Phobius"/>
    </source>
</evidence>
<keyword evidence="1" id="KW-0812">Transmembrane</keyword>
<evidence type="ECO:0000313" key="2">
    <source>
        <dbReference type="Proteomes" id="UP000887569"/>
    </source>
</evidence>
<accession>A0A914ZQ03</accession>
<name>A0A914ZQ03_PARUN</name>
<keyword evidence="2" id="KW-1185">Reference proteome</keyword>
<proteinExistence type="predicted"/>
<keyword evidence="1" id="KW-1133">Transmembrane helix</keyword>
<protein>
    <submittedName>
        <fullName evidence="3">Uncharacterized protein</fullName>
    </submittedName>
</protein>
<sequence length="110" mass="12218">VGALVSCMKEFRFSGVMGAFIFVVLLLTYFACITNAQFGRSPLLTIMRGDLELPYRPYGPTYLPRADENIHEIALHRPVNAFISRIPFEDRTISKVLRGAMIGGKIGLLG</sequence>
<keyword evidence="1" id="KW-0472">Membrane</keyword>
<organism evidence="2 3">
    <name type="scientific">Parascaris univalens</name>
    <name type="common">Nematode worm</name>
    <dbReference type="NCBI Taxonomy" id="6257"/>
    <lineage>
        <taxon>Eukaryota</taxon>
        <taxon>Metazoa</taxon>
        <taxon>Ecdysozoa</taxon>
        <taxon>Nematoda</taxon>
        <taxon>Chromadorea</taxon>
        <taxon>Rhabditida</taxon>
        <taxon>Spirurina</taxon>
        <taxon>Ascaridomorpha</taxon>
        <taxon>Ascaridoidea</taxon>
        <taxon>Ascarididae</taxon>
        <taxon>Parascaris</taxon>
    </lineage>
</organism>
<feature type="transmembrane region" description="Helical" evidence="1">
    <location>
        <begin position="16"/>
        <end position="38"/>
    </location>
</feature>
<dbReference type="AlphaFoldDB" id="A0A914ZQ03"/>
<reference evidence="3" key="1">
    <citation type="submission" date="2022-11" db="UniProtKB">
        <authorList>
            <consortium name="WormBaseParasite"/>
        </authorList>
    </citation>
    <scope>IDENTIFICATION</scope>
</reference>